<feature type="region of interest" description="Disordered" evidence="2">
    <location>
        <begin position="294"/>
        <end position="314"/>
    </location>
</feature>
<feature type="region of interest" description="Disordered" evidence="2">
    <location>
        <begin position="218"/>
        <end position="257"/>
    </location>
</feature>
<organism evidence="4 5">
    <name type="scientific">Sus scrofa</name>
    <name type="common">Pig</name>
    <dbReference type="NCBI Taxonomy" id="9823"/>
    <lineage>
        <taxon>Eukaryota</taxon>
        <taxon>Metazoa</taxon>
        <taxon>Chordata</taxon>
        <taxon>Craniata</taxon>
        <taxon>Vertebrata</taxon>
        <taxon>Euteleostomi</taxon>
        <taxon>Mammalia</taxon>
        <taxon>Eutheria</taxon>
        <taxon>Laurasiatheria</taxon>
        <taxon>Artiodactyla</taxon>
        <taxon>Suina</taxon>
        <taxon>Suidae</taxon>
        <taxon>Sus</taxon>
    </lineage>
</organism>
<dbReference type="Pfam" id="PF10482">
    <property type="entry name" value="CtIP_N"/>
    <property type="match status" value="1"/>
</dbReference>
<dbReference type="PANTHER" id="PTHR15107:SF3">
    <property type="entry name" value="RBBP8 N-TERMINAL-LIKE PROTEIN"/>
    <property type="match status" value="1"/>
</dbReference>
<feature type="region of interest" description="Disordered" evidence="2">
    <location>
        <begin position="1"/>
        <end position="38"/>
    </location>
</feature>
<dbReference type="Proteomes" id="UP000694723">
    <property type="component" value="Unplaced"/>
</dbReference>
<keyword evidence="1" id="KW-0175">Coiled coil</keyword>
<feature type="compositionally biased region" description="Basic and acidic residues" evidence="2">
    <location>
        <begin position="616"/>
        <end position="626"/>
    </location>
</feature>
<proteinExistence type="predicted"/>
<feature type="compositionally biased region" description="Low complexity" evidence="2">
    <location>
        <begin position="460"/>
        <end position="472"/>
    </location>
</feature>
<dbReference type="Ensembl" id="ENSSSCT00060044635.1">
    <property type="protein sequence ID" value="ENSSSCP00060019041.1"/>
    <property type="gene ID" value="ENSSSCG00060032971.1"/>
</dbReference>
<sequence>MDWEPWGGGSLRKPRRAPRQAAGVWRGPARHPGTGGARALPRGWPRWQHSWARPSAPFLAPPGLQNKLLELNSERCRDAQRVEELCAKNHQLREQQKALKENLRALENRLRAGLCDRCMVTQELARKKQQEFESALLQNLQHVFLLSEPCAPCPPLAPTAPPLPSPWAGAEPVGYRTSPVAKISPGANLPEPRAPDMSPQHISNQLHGTIAVLRPGSRACSANRGSANGTPPLPPPRSSPPSPPCGHSLPLDSFLQPSQPAAKTCESLKHPLPAERLCLLNRHLALHLRSPYCSPRASATAPSGPQPQGLKAGETEAWEEPAGLLGLPGTLAGVRDSQLEGALHLLLAQQLRARGRMRGPRMRGQPAPGEPPPSPPASFNSEGPEGEAAGTALPRGRHPQPTAPGSPSGKEATATQDGAPDKPLDLSERGRGRDSTPKPASLLGSLSPPIAHTPSPKPPQGAEAPGQPGAQGLSNGTKGAREPESEGPPTPAVRAPALFLASTQSIRLPQGAVSPTQPAPSAPSLVHPTRTRRAPAAAPAGVQGCPEAGLGARRWPHVNSGHSLPPPRTPHVVSQGPTPACPLPVAQMRTEGAPSRPPARRGQREMAVQVRMSRGTRGEEARRGEGRAAASAGGPTVGPSSAPWAWSTQPWVWDPLCLLQTQKGVGGPGRARF</sequence>
<dbReference type="AlphaFoldDB" id="A0A8D1V5D3"/>
<feature type="domain" description="DNA endonuclease Ctp1 N-terminal" evidence="3">
    <location>
        <begin position="63"/>
        <end position="147"/>
    </location>
</feature>
<feature type="compositionally biased region" description="Pro residues" evidence="2">
    <location>
        <begin position="231"/>
        <end position="244"/>
    </location>
</feature>
<protein>
    <recommendedName>
        <fullName evidence="3">DNA endonuclease Ctp1 N-terminal domain-containing protein</fullName>
    </recommendedName>
</protein>
<reference evidence="4" key="1">
    <citation type="submission" date="2025-08" db="UniProtKB">
        <authorList>
            <consortium name="Ensembl"/>
        </authorList>
    </citation>
    <scope>IDENTIFICATION</scope>
</reference>
<dbReference type="InterPro" id="IPR019518">
    <property type="entry name" value="CtIP_N"/>
</dbReference>
<feature type="coiled-coil region" evidence="1">
    <location>
        <begin position="82"/>
        <end position="109"/>
    </location>
</feature>
<name>A0A8D1V5D3_PIG</name>
<feature type="region of interest" description="Disordered" evidence="2">
    <location>
        <begin position="355"/>
        <end position="646"/>
    </location>
</feature>
<accession>A0A8D1V5D3</accession>
<evidence type="ECO:0000313" key="4">
    <source>
        <dbReference type="Ensembl" id="ENSSSCP00060019041.1"/>
    </source>
</evidence>
<dbReference type="PANTHER" id="PTHR15107">
    <property type="entry name" value="RETINOBLASTOMA BINDING PROTEIN 8"/>
    <property type="match status" value="1"/>
</dbReference>
<dbReference type="InterPro" id="IPR033316">
    <property type="entry name" value="RBBP8-like"/>
</dbReference>
<evidence type="ECO:0000259" key="3">
    <source>
        <dbReference type="Pfam" id="PF10482"/>
    </source>
</evidence>
<evidence type="ECO:0000256" key="1">
    <source>
        <dbReference type="SAM" id="Coils"/>
    </source>
</evidence>
<evidence type="ECO:0000313" key="5">
    <source>
        <dbReference type="Proteomes" id="UP000694723"/>
    </source>
</evidence>
<evidence type="ECO:0000256" key="2">
    <source>
        <dbReference type="SAM" id="MobiDB-lite"/>
    </source>
</evidence>
<feature type="compositionally biased region" description="Basic and acidic residues" evidence="2">
    <location>
        <begin position="419"/>
        <end position="436"/>
    </location>
</feature>
<feature type="compositionally biased region" description="Gly residues" evidence="2">
    <location>
        <begin position="1"/>
        <end position="10"/>
    </location>
</feature>